<dbReference type="InterPro" id="IPR000477">
    <property type="entry name" value="RT_dom"/>
</dbReference>
<dbReference type="PANTHER" id="PTHR34047">
    <property type="entry name" value="NUCLEAR INTRON MATURASE 1, MITOCHONDRIAL-RELATED"/>
    <property type="match status" value="1"/>
</dbReference>
<sequence>MYGAHMGSLALEGLDGNSWITLWATTGQQHANHQAPWTREEVALSGRTIKKIRFKGTTTDTDRRDAARGVLSPLLANIYLHPLDKLVTEAGMKMVRDDFVILCEDKTQAEEALWLVREWTEDNGLTLHPDKTHLGDCSQPGQGFEFLGYRFEAGRRWIRRKSIKALREKVRDKTRRTVAEAWGS</sequence>
<keyword evidence="3" id="KW-0695">RNA-directed DNA polymerase</keyword>
<dbReference type="SUPFAM" id="SSF56672">
    <property type="entry name" value="DNA/RNA polymerases"/>
    <property type="match status" value="1"/>
</dbReference>
<accession>A0A451BIW7</accession>
<dbReference type="Gene3D" id="2.60.120.200">
    <property type="match status" value="1"/>
</dbReference>
<organism evidence="3">
    <name type="scientific">Candidatus Kentrum sp. SD</name>
    <dbReference type="NCBI Taxonomy" id="2126332"/>
    <lineage>
        <taxon>Bacteria</taxon>
        <taxon>Pseudomonadati</taxon>
        <taxon>Pseudomonadota</taxon>
        <taxon>Gammaproteobacteria</taxon>
        <taxon>Candidatus Kentrum</taxon>
    </lineage>
</organism>
<evidence type="ECO:0000256" key="1">
    <source>
        <dbReference type="ARBA" id="ARBA00034120"/>
    </source>
</evidence>
<dbReference type="EMBL" id="CAADHB010000010">
    <property type="protein sequence ID" value="VFK78234.1"/>
    <property type="molecule type" value="Genomic_DNA"/>
</dbReference>
<keyword evidence="3" id="KW-0808">Transferase</keyword>
<dbReference type="InterPro" id="IPR043502">
    <property type="entry name" value="DNA/RNA_pol_sf"/>
</dbReference>
<evidence type="ECO:0000313" key="3">
    <source>
        <dbReference type="EMBL" id="VFK78234.1"/>
    </source>
</evidence>
<evidence type="ECO:0000259" key="2">
    <source>
        <dbReference type="PROSITE" id="PS50878"/>
    </source>
</evidence>
<dbReference type="InterPro" id="IPR051083">
    <property type="entry name" value="GrpII_Intron_Splice-Mob/Def"/>
</dbReference>
<feature type="domain" description="Reverse transcriptase" evidence="2">
    <location>
        <begin position="1"/>
        <end position="151"/>
    </location>
</feature>
<name>A0A451BIW7_9GAMM</name>
<comment type="similarity">
    <text evidence="1">Belongs to the bacterial reverse transcriptase family.</text>
</comment>
<proteinExistence type="inferred from homology"/>
<dbReference type="PROSITE" id="PS50878">
    <property type="entry name" value="RT_POL"/>
    <property type="match status" value="1"/>
</dbReference>
<dbReference type="Pfam" id="PF00078">
    <property type="entry name" value="RVT_1"/>
    <property type="match status" value="1"/>
</dbReference>
<keyword evidence="3" id="KW-0548">Nucleotidyltransferase</keyword>
<reference evidence="3" key="1">
    <citation type="submission" date="2019-02" db="EMBL/GenBank/DDBJ databases">
        <authorList>
            <person name="Gruber-Vodicka R. H."/>
            <person name="Seah K. B. B."/>
        </authorList>
    </citation>
    <scope>NUCLEOTIDE SEQUENCE</scope>
    <source>
        <strain evidence="3">BECK_S127</strain>
    </source>
</reference>
<dbReference type="GO" id="GO:0003964">
    <property type="term" value="F:RNA-directed DNA polymerase activity"/>
    <property type="evidence" value="ECO:0007669"/>
    <property type="project" value="UniProtKB-KW"/>
</dbReference>
<gene>
    <name evidence="3" type="ORF">BECKSD772D_GA0070982_10102</name>
</gene>
<dbReference type="PANTHER" id="PTHR34047:SF8">
    <property type="entry name" value="PROTEIN YKFC"/>
    <property type="match status" value="1"/>
</dbReference>
<dbReference type="AlphaFoldDB" id="A0A451BIW7"/>
<protein>
    <submittedName>
        <fullName evidence="3">Reverse transcriptase (RNA-dependent DNA polymerase)</fullName>
    </submittedName>
</protein>